<dbReference type="CDD" id="cd00202">
    <property type="entry name" value="ZnF_GATA"/>
    <property type="match status" value="1"/>
</dbReference>
<feature type="domain" description="PAS" evidence="6">
    <location>
        <begin position="316"/>
        <end position="337"/>
    </location>
</feature>
<keyword evidence="2" id="KW-0288">FMN</keyword>
<protein>
    <recommendedName>
        <fullName evidence="10">White collar 1 protein</fullName>
    </recommendedName>
</protein>
<dbReference type="Gene3D" id="3.30.450.20">
    <property type="entry name" value="PAS domain"/>
    <property type="match status" value="3"/>
</dbReference>
<feature type="compositionally biased region" description="Polar residues" evidence="5">
    <location>
        <begin position="736"/>
        <end position="746"/>
    </location>
</feature>
<keyword evidence="3" id="KW-0157">Chromophore</keyword>
<evidence type="ECO:0000256" key="5">
    <source>
        <dbReference type="SAM" id="MobiDB-lite"/>
    </source>
</evidence>
<dbReference type="EMBL" id="PDND01000040">
    <property type="protein sequence ID" value="PGH34438.1"/>
    <property type="molecule type" value="Genomic_DNA"/>
</dbReference>
<dbReference type="SUPFAM" id="SSF57716">
    <property type="entry name" value="Glucocorticoid receptor-like (DNA-binding domain)"/>
    <property type="match status" value="1"/>
</dbReference>
<dbReference type="GO" id="GO:0006355">
    <property type="term" value="P:regulation of DNA-templated transcription"/>
    <property type="evidence" value="ECO:0007669"/>
    <property type="project" value="InterPro"/>
</dbReference>
<dbReference type="InterPro" id="IPR000014">
    <property type="entry name" value="PAS"/>
</dbReference>
<evidence type="ECO:0000256" key="2">
    <source>
        <dbReference type="ARBA" id="ARBA00022643"/>
    </source>
</evidence>
<keyword evidence="4" id="KW-0479">Metal-binding</keyword>
<sequence>MTQNMTLEIAASAPLEYGDFVPMQLECFQVPTGDSTVHMDTPHTSANALGGLHLSGSLEFYNVSPTFYPPANAVSTAPGIAPLLEGRWNYLGYSDAVTHSFPDPSSSRFLGVSALAAGRFPAIKPRHGRLSDPKSLTETSQQRGLRRCRNFQRNRPPYGSQRLLQPDLRKPIRSPQPQYYYPYEHQARALQSSIGFRASEPMNQPDMSPYQYPNWISRSNIENDFNNPSGDILPDLKICPDSGINIKDKDGPYVVPATLPDHVAYQYSTRDPEGEPNAIDVLNCIATRPNPEINLGVIDMSCAFVICRITARDYPIVYVSSAFRRLTGYSHEETVGRDCRFLQQPTGTVEPGLNRRTSDDKTIHHLKLKINSRSEVQECLVNYRKGGQPFLNLLSVIPIRWLSDEYNFSVGFQVDLVDSPQAVTGKNDGGSYLVNYRRVELARNIYDPGGTSSTPNEYLSFEHQNCGNINTDKFRDQSPVSFGTSWNKVLLGSSEFLFHIVSTTGVFLYVTPSTSTILEYEPKELNGTTLSSICHPSDVVTVIRGLRDSEPGSVVNLLYRIRRKISGYAWFESLGSVYSESTHKQKHIALLGKLLVVFAMSRDKLTENGGINEGEIWAKISPSGILLFVSSSASAFLDRRSEDLVGESVQNLLSDESRAGFENALGIAGSGKRVACKHELQHRRGHLLQVQSTIYPGAKANEASKPMFLILQIRLLKLGRTIFGFQANAATTRTWKKSSSNITTRQPIAPDTYPRPRPAFTDHSYGNQNIRSSSSSSRYTRQNTTIHPVLKPDPTNIATYNRHTLDPFLPSRQQEQEKLEKENKENCNIFEELNPTRATNWQTELDHLKKRNRLLVEELQYLTTLKKKRKRKRDVEMPEKDCSQCHTKTTPEWRRGPSGNRDLCNSCGLRWAKQVSTGFLSMWP</sequence>
<dbReference type="PROSITE" id="PS50114">
    <property type="entry name" value="GATA_ZN_FINGER_2"/>
    <property type="match status" value="1"/>
</dbReference>
<keyword evidence="4" id="KW-0863">Zinc-finger</keyword>
<dbReference type="PROSITE" id="PS00344">
    <property type="entry name" value="GATA_ZN_FINGER_1"/>
    <property type="match status" value="1"/>
</dbReference>
<evidence type="ECO:0000256" key="3">
    <source>
        <dbReference type="ARBA" id="ARBA00022991"/>
    </source>
</evidence>
<gene>
    <name evidence="8" type="ORF">GX50_02706</name>
</gene>
<name>A0A2B7ZMN7_9EURO</name>
<feature type="domain" description="GATA-type" evidence="7">
    <location>
        <begin position="876"/>
        <end position="909"/>
    </location>
</feature>
<dbReference type="SMART" id="SM00091">
    <property type="entry name" value="PAS"/>
    <property type="match status" value="3"/>
</dbReference>
<feature type="region of interest" description="Disordered" evidence="5">
    <location>
        <begin position="736"/>
        <end position="798"/>
    </location>
</feature>
<comment type="caution">
    <text evidence="8">The sequence shown here is derived from an EMBL/GenBank/DDBJ whole genome shotgun (WGS) entry which is preliminary data.</text>
</comment>
<dbReference type="CDD" id="cd00130">
    <property type="entry name" value="PAS"/>
    <property type="match status" value="3"/>
</dbReference>
<dbReference type="SUPFAM" id="SSF55785">
    <property type="entry name" value="PYP-like sensor domain (PAS domain)"/>
    <property type="match status" value="3"/>
</dbReference>
<accession>A0A2B7ZMN7</accession>
<organism evidence="8 9">
    <name type="scientific">[Emmonsia] crescens</name>
    <dbReference type="NCBI Taxonomy" id="73230"/>
    <lineage>
        <taxon>Eukaryota</taxon>
        <taxon>Fungi</taxon>
        <taxon>Dikarya</taxon>
        <taxon>Ascomycota</taxon>
        <taxon>Pezizomycotina</taxon>
        <taxon>Eurotiomycetes</taxon>
        <taxon>Eurotiomycetidae</taxon>
        <taxon>Onygenales</taxon>
        <taxon>Ajellomycetaceae</taxon>
        <taxon>Emergomyces</taxon>
    </lineage>
</organism>
<dbReference type="PANTHER" id="PTHR47429">
    <property type="entry name" value="PROTEIN TWIN LOV 1"/>
    <property type="match status" value="1"/>
</dbReference>
<dbReference type="GO" id="GO:0043565">
    <property type="term" value="F:sequence-specific DNA binding"/>
    <property type="evidence" value="ECO:0007669"/>
    <property type="project" value="InterPro"/>
</dbReference>
<evidence type="ECO:0000313" key="8">
    <source>
        <dbReference type="EMBL" id="PGH34438.1"/>
    </source>
</evidence>
<dbReference type="SMART" id="SM00401">
    <property type="entry name" value="ZnF_GATA"/>
    <property type="match status" value="1"/>
</dbReference>
<dbReference type="VEuPathDB" id="FungiDB:EMCG_07829"/>
<keyword evidence="9" id="KW-1185">Reference proteome</keyword>
<evidence type="ECO:0000313" key="9">
    <source>
        <dbReference type="Proteomes" id="UP000226031"/>
    </source>
</evidence>
<dbReference type="Proteomes" id="UP000226031">
    <property type="component" value="Unassembled WGS sequence"/>
</dbReference>
<keyword evidence="1" id="KW-0285">Flavoprotein</keyword>
<reference evidence="8 9" key="1">
    <citation type="submission" date="2017-10" db="EMBL/GenBank/DDBJ databases">
        <title>Comparative genomics in systemic dimorphic fungi from Ajellomycetaceae.</title>
        <authorList>
            <person name="Munoz J.F."/>
            <person name="Mcewen J.G."/>
            <person name="Clay O.K."/>
            <person name="Cuomo C.A."/>
        </authorList>
    </citation>
    <scope>NUCLEOTIDE SEQUENCE [LARGE SCALE GENOMIC DNA]</scope>
    <source>
        <strain evidence="8 9">UAMH4076</strain>
    </source>
</reference>
<feature type="compositionally biased region" description="Polar residues" evidence="5">
    <location>
        <begin position="134"/>
        <end position="143"/>
    </location>
</feature>
<dbReference type="InterPro" id="IPR000679">
    <property type="entry name" value="Znf_GATA"/>
</dbReference>
<dbReference type="PROSITE" id="PS50112">
    <property type="entry name" value="PAS"/>
    <property type="match status" value="2"/>
</dbReference>
<evidence type="ECO:0000256" key="4">
    <source>
        <dbReference type="PROSITE-ProRule" id="PRU00094"/>
    </source>
</evidence>
<evidence type="ECO:0000259" key="6">
    <source>
        <dbReference type="PROSITE" id="PS50112"/>
    </source>
</evidence>
<dbReference type="InterPro" id="IPR013088">
    <property type="entry name" value="Znf_NHR/GATA"/>
</dbReference>
<dbReference type="InterPro" id="IPR013655">
    <property type="entry name" value="PAS_fold_3"/>
</dbReference>
<dbReference type="Pfam" id="PF08447">
    <property type="entry name" value="PAS_3"/>
    <property type="match status" value="1"/>
</dbReference>
<dbReference type="AlphaFoldDB" id="A0A2B7ZMN7"/>
<dbReference type="STRING" id="73230.A0A2B7ZMN7"/>
<dbReference type="Pfam" id="PF00320">
    <property type="entry name" value="GATA"/>
    <property type="match status" value="1"/>
</dbReference>
<proteinExistence type="predicted"/>
<dbReference type="Gene3D" id="3.30.50.10">
    <property type="entry name" value="Erythroid Transcription Factor GATA-1, subunit A"/>
    <property type="match status" value="1"/>
</dbReference>
<dbReference type="PANTHER" id="PTHR47429:SF7">
    <property type="entry name" value="GATA-FACTOR"/>
    <property type="match status" value="1"/>
</dbReference>
<dbReference type="InterPro" id="IPR035965">
    <property type="entry name" value="PAS-like_dom_sf"/>
</dbReference>
<dbReference type="GO" id="GO:0005634">
    <property type="term" value="C:nucleus"/>
    <property type="evidence" value="ECO:0007669"/>
    <property type="project" value="TreeGrafter"/>
</dbReference>
<feature type="region of interest" description="Disordered" evidence="5">
    <location>
        <begin position="124"/>
        <end position="145"/>
    </location>
</feature>
<evidence type="ECO:0000256" key="1">
    <source>
        <dbReference type="ARBA" id="ARBA00022630"/>
    </source>
</evidence>
<keyword evidence="4" id="KW-0862">Zinc</keyword>
<evidence type="ECO:0000259" key="7">
    <source>
        <dbReference type="PROSITE" id="PS50114"/>
    </source>
</evidence>
<evidence type="ECO:0008006" key="10">
    <source>
        <dbReference type="Google" id="ProtNLM"/>
    </source>
</evidence>
<dbReference type="GO" id="GO:0008270">
    <property type="term" value="F:zinc ion binding"/>
    <property type="evidence" value="ECO:0007669"/>
    <property type="project" value="UniProtKB-KW"/>
</dbReference>
<dbReference type="Pfam" id="PF13426">
    <property type="entry name" value="PAS_9"/>
    <property type="match status" value="2"/>
</dbReference>
<feature type="domain" description="PAS" evidence="6">
    <location>
        <begin position="500"/>
        <end position="553"/>
    </location>
</feature>